<dbReference type="PANTHER" id="PTHR47965:SF12">
    <property type="entry name" value="ASPARTIC PROTEINASE 3-RELATED"/>
    <property type="match status" value="1"/>
</dbReference>
<evidence type="ECO:0000256" key="3">
    <source>
        <dbReference type="ARBA" id="ARBA00022729"/>
    </source>
</evidence>
<evidence type="ECO:0000259" key="8">
    <source>
        <dbReference type="PROSITE" id="PS51767"/>
    </source>
</evidence>
<evidence type="ECO:0000256" key="1">
    <source>
        <dbReference type="ARBA" id="ARBA00007447"/>
    </source>
</evidence>
<organism evidence="9 10">
    <name type="scientific">Batrachochytrium dendrobatidis (strain JAM81 / FGSC 10211)</name>
    <name type="common">Frog chytrid fungus</name>
    <dbReference type="NCBI Taxonomy" id="684364"/>
    <lineage>
        <taxon>Eukaryota</taxon>
        <taxon>Fungi</taxon>
        <taxon>Fungi incertae sedis</taxon>
        <taxon>Chytridiomycota</taxon>
        <taxon>Chytridiomycota incertae sedis</taxon>
        <taxon>Chytridiomycetes</taxon>
        <taxon>Rhizophydiales</taxon>
        <taxon>Rhizophydiales incertae sedis</taxon>
        <taxon>Batrachochytrium</taxon>
    </lineage>
</organism>
<dbReference type="HOGENOM" id="CLU_037528_0_0_1"/>
<dbReference type="Pfam" id="PF00026">
    <property type="entry name" value="Asp"/>
    <property type="match status" value="1"/>
</dbReference>
<proteinExistence type="inferred from homology"/>
<evidence type="ECO:0000313" key="10">
    <source>
        <dbReference type="Proteomes" id="UP000007241"/>
    </source>
</evidence>
<dbReference type="GO" id="GO:0004190">
    <property type="term" value="F:aspartic-type endopeptidase activity"/>
    <property type="evidence" value="ECO:0007669"/>
    <property type="project" value="UniProtKB-KW"/>
</dbReference>
<dbReference type="OrthoDB" id="2747330at2759"/>
<feature type="compositionally biased region" description="Low complexity" evidence="7">
    <location>
        <begin position="478"/>
        <end position="499"/>
    </location>
</feature>
<dbReference type="PROSITE" id="PS51767">
    <property type="entry name" value="PEPTIDASE_A1"/>
    <property type="match status" value="1"/>
</dbReference>
<dbReference type="InterPro" id="IPR033121">
    <property type="entry name" value="PEPTIDASE_A1"/>
</dbReference>
<dbReference type="AlphaFoldDB" id="F4NYI5"/>
<evidence type="ECO:0000256" key="6">
    <source>
        <dbReference type="ARBA" id="ARBA00023145"/>
    </source>
</evidence>
<accession>F4NYI5</accession>
<evidence type="ECO:0000256" key="7">
    <source>
        <dbReference type="SAM" id="MobiDB-lite"/>
    </source>
</evidence>
<reference evidence="9 10" key="1">
    <citation type="submission" date="2009-12" db="EMBL/GenBank/DDBJ databases">
        <title>The draft genome of Batrachochytrium dendrobatidis.</title>
        <authorList>
            <consortium name="US DOE Joint Genome Institute (JGI-PGF)"/>
            <person name="Kuo A."/>
            <person name="Salamov A."/>
            <person name="Schmutz J."/>
            <person name="Lucas S."/>
            <person name="Pitluck S."/>
            <person name="Rosenblum E."/>
            <person name="Stajich J."/>
            <person name="Eisen M."/>
            <person name="Grigoriev I.V."/>
        </authorList>
    </citation>
    <scope>NUCLEOTIDE SEQUENCE [LARGE SCALE GENOMIC DNA]</scope>
    <source>
        <strain evidence="10">JAM81 / FGSC 10211</strain>
    </source>
</reference>
<dbReference type="GO" id="GO:0006508">
    <property type="term" value="P:proteolysis"/>
    <property type="evidence" value="ECO:0007669"/>
    <property type="project" value="UniProtKB-KW"/>
</dbReference>
<keyword evidence="3" id="KW-0732">Signal</keyword>
<evidence type="ECO:0000313" key="9">
    <source>
        <dbReference type="EMBL" id="EGF82030.1"/>
    </source>
</evidence>
<dbReference type="SUPFAM" id="SSF50630">
    <property type="entry name" value="Acid proteases"/>
    <property type="match status" value="1"/>
</dbReference>
<name>F4NYI5_BATDJ</name>
<dbReference type="InterPro" id="IPR021109">
    <property type="entry name" value="Peptidase_aspartic_dom_sf"/>
</dbReference>
<protein>
    <recommendedName>
        <fullName evidence="8">Peptidase A1 domain-containing protein</fullName>
    </recommendedName>
</protein>
<dbReference type="Gene3D" id="2.40.70.10">
    <property type="entry name" value="Acid Proteases"/>
    <property type="match status" value="2"/>
</dbReference>
<dbReference type="InterPro" id="IPR001461">
    <property type="entry name" value="Aspartic_peptidase_A1"/>
</dbReference>
<dbReference type="GeneID" id="18238170"/>
<evidence type="ECO:0000256" key="2">
    <source>
        <dbReference type="ARBA" id="ARBA00022670"/>
    </source>
</evidence>
<feature type="domain" description="Peptidase A1" evidence="8">
    <location>
        <begin position="90"/>
        <end position="443"/>
    </location>
</feature>
<gene>
    <name evidence="9" type="ORF">BATDEDRAFT_23274</name>
</gene>
<evidence type="ECO:0000256" key="4">
    <source>
        <dbReference type="ARBA" id="ARBA00022750"/>
    </source>
</evidence>
<keyword evidence="10" id="KW-1185">Reference proteome</keyword>
<dbReference type="FunFam" id="2.40.70.10:FF:000132">
    <property type="entry name" value="Uncharacterized protein"/>
    <property type="match status" value="1"/>
</dbReference>
<dbReference type="InParanoid" id="F4NYI5"/>
<keyword evidence="2" id="KW-0645">Protease</keyword>
<comment type="similarity">
    <text evidence="1">Belongs to the peptidase A1 family.</text>
</comment>
<dbReference type="Proteomes" id="UP000007241">
    <property type="component" value="Unassembled WGS sequence"/>
</dbReference>
<dbReference type="RefSeq" id="XP_006677240.1">
    <property type="nucleotide sequence ID" value="XM_006677177.1"/>
</dbReference>
<evidence type="ECO:0000256" key="5">
    <source>
        <dbReference type="ARBA" id="ARBA00022801"/>
    </source>
</evidence>
<dbReference type="EMBL" id="GL882881">
    <property type="protein sequence ID" value="EGF82030.1"/>
    <property type="molecule type" value="Genomic_DNA"/>
</dbReference>
<keyword evidence="5" id="KW-0378">Hydrolase</keyword>
<keyword evidence="6" id="KW-0865">Zymogen</keyword>
<dbReference type="PANTHER" id="PTHR47965">
    <property type="entry name" value="ASPARTYL PROTEASE-RELATED"/>
    <property type="match status" value="1"/>
</dbReference>
<dbReference type="FunFam" id="2.40.70.10:FF:000017">
    <property type="entry name" value="Uncharacterized protein"/>
    <property type="match status" value="1"/>
</dbReference>
<keyword evidence="4" id="KW-0064">Aspartyl protease</keyword>
<sequence length="514" mass="56179">MCYIVECICQELLNCEGIGIKTRVDDEKLYGIFINLDMSTAMEECVILALQAVAAVRLALESPIGATGQSNNRLSKRSPVELGDDVAQCYTIKSNVDGVDLDLRVDSSVSGIMVPLPSSSNDVGSTPESISSGKPVTIKYKGNEYRGISSTAVVTIPSTRITGINLPVLSVEKQSAGLVGIGGNPDQGVFGFGYTSLSNHHSRVTAIDALYNGGVIPKNEVSIQLCPYEMLSKSSINIGSTDVTPKCGTNGKSVAWIQSPSDDQFTVNIKSILVNGKQVELPEEFQKNQGKNGRILYSYIHTCFVYMRFPETVVAALVDAIVGSNAITVKKTKSEHKRKLSETEIGKIFWENRLIPKSKLNINWGRLPSLTITMFAENPVTDDNRDSVVTIKLGPKDYLHKYDSKHARFTVKSGPNDKAVLGIPFMTRLRLIFDQTHKRIGFGPGCGCETATDGYPIISNNDQVLWPSSHVRLPKQPSGSSSGRTSTLRRSFSRLGSIRRSSRRSKVSYEKLED</sequence>
<feature type="region of interest" description="Disordered" evidence="7">
    <location>
        <begin position="470"/>
        <end position="514"/>
    </location>
</feature>